<dbReference type="SUPFAM" id="SSF51294">
    <property type="entry name" value="Hedgehog/intein (Hint) domain"/>
    <property type="match status" value="1"/>
</dbReference>
<reference evidence="2" key="1">
    <citation type="submission" date="2016-10" db="EMBL/GenBank/DDBJ databases">
        <authorList>
            <person name="Varghese N."/>
            <person name="Submissions S."/>
        </authorList>
    </citation>
    <scope>NUCLEOTIDE SEQUENCE [LARGE SCALE GENOMIC DNA]</scope>
    <source>
        <strain evidence="2">DSM 45789</strain>
    </source>
</reference>
<organism evidence="1 2">
    <name type="scientific">Marininema halotolerans</name>
    <dbReference type="NCBI Taxonomy" id="1155944"/>
    <lineage>
        <taxon>Bacteria</taxon>
        <taxon>Bacillati</taxon>
        <taxon>Bacillota</taxon>
        <taxon>Bacilli</taxon>
        <taxon>Bacillales</taxon>
        <taxon>Thermoactinomycetaceae</taxon>
        <taxon>Marininema</taxon>
    </lineage>
</organism>
<proteinExistence type="predicted"/>
<dbReference type="NCBIfam" id="TIGR01443">
    <property type="entry name" value="intein_Cterm"/>
    <property type="match status" value="1"/>
</dbReference>
<keyword evidence="2" id="KW-1185">Reference proteome</keyword>
<dbReference type="Gene3D" id="2.170.16.10">
    <property type="entry name" value="Hedgehog/Intein (Hint) domain"/>
    <property type="match status" value="1"/>
</dbReference>
<sequence>MTQKPVTVYNFEVEDYHTYFVSDEHVWVHNTCGEIVHDTVKSYEQARNKAFDIIGDMGETVPYTGRLKSSAGYGKVIGRESTDGKVRWRVDWDEKKGPHINIEDFRGGKRSKGKKEVIPFEGNEDTFKSYLKHLNR</sequence>
<name>A0A1I6UTW8_9BACL</name>
<dbReference type="PROSITE" id="PS50818">
    <property type="entry name" value="INTEIN_C_TER"/>
    <property type="match status" value="1"/>
</dbReference>
<dbReference type="Pfam" id="PF07591">
    <property type="entry name" value="PT-HINT"/>
    <property type="match status" value="1"/>
</dbReference>
<dbReference type="Proteomes" id="UP000198660">
    <property type="component" value="Unassembled WGS sequence"/>
</dbReference>
<dbReference type="EMBL" id="FPAA01000021">
    <property type="protein sequence ID" value="SFT04932.1"/>
    <property type="molecule type" value="Genomic_DNA"/>
</dbReference>
<accession>A0A1I6UTW8</accession>
<dbReference type="InterPro" id="IPR036844">
    <property type="entry name" value="Hint_dom_sf"/>
</dbReference>
<dbReference type="InterPro" id="IPR030934">
    <property type="entry name" value="Intein_C"/>
</dbReference>
<gene>
    <name evidence="1" type="ORF">SAMN05444972_1213</name>
</gene>
<dbReference type="CDD" id="cd20692">
    <property type="entry name" value="CdiA-CT_Ec-like"/>
    <property type="match status" value="1"/>
</dbReference>
<dbReference type="AlphaFoldDB" id="A0A1I6UTW8"/>
<evidence type="ECO:0000313" key="2">
    <source>
        <dbReference type="Proteomes" id="UP000198660"/>
    </source>
</evidence>
<protein>
    <submittedName>
        <fullName evidence="1">Intein C-terminal splicing region</fullName>
    </submittedName>
</protein>
<evidence type="ECO:0000313" key="1">
    <source>
        <dbReference type="EMBL" id="SFT04932.1"/>
    </source>
</evidence>
<dbReference type="OrthoDB" id="3261089at2"/>